<feature type="transmembrane region" description="Helical" evidence="2">
    <location>
        <begin position="124"/>
        <end position="143"/>
    </location>
</feature>
<evidence type="ECO:0000256" key="1">
    <source>
        <dbReference type="SAM" id="MobiDB-lite"/>
    </source>
</evidence>
<proteinExistence type="predicted"/>
<feature type="transmembrane region" description="Helical" evidence="2">
    <location>
        <begin position="209"/>
        <end position="229"/>
    </location>
</feature>
<name>A0ABM7WHB4_9ACTN</name>
<keyword evidence="2" id="KW-0812">Transmembrane</keyword>
<feature type="transmembrane region" description="Helical" evidence="2">
    <location>
        <begin position="236"/>
        <end position="254"/>
    </location>
</feature>
<accession>A0ABM7WHB4</accession>
<dbReference type="PANTHER" id="PTHR33802">
    <property type="entry name" value="SI:CH211-161H7.5-RELATED"/>
    <property type="match status" value="1"/>
</dbReference>
<sequence>MGDSASSAAYHQRRQSVAQATGGTWRDAGRYGINRARTTRTSIALVWAAYVVTIACNAAFEVFALGGTTSAEVSGEVFAWFTPAGYVFSIWSVIYLALAVWLVAYSGDASHDEPLGSLQIGKTASLFTVSCALNIAWLALWHFEAFVPSIIVIAALLAVVGMLYVRVNTQSSRLVDRVPISLYFAWLGVATVADIAHVITRFTGAEQSILQPASTLVLAIAFFALAVYMKRTYDDYAFGAVIVWAVVGIGVHLMNANIAIAVLTIMLAGFGALAVYFPWEKYRLQPRK</sequence>
<feature type="transmembrane region" description="Helical" evidence="2">
    <location>
        <begin position="149"/>
        <end position="168"/>
    </location>
</feature>
<keyword evidence="2" id="KW-0472">Membrane</keyword>
<feature type="transmembrane region" description="Helical" evidence="2">
    <location>
        <begin position="77"/>
        <end position="103"/>
    </location>
</feature>
<reference evidence="3 4" key="1">
    <citation type="submission" date="2022-01" db="EMBL/GenBank/DDBJ databases">
        <title>Novel bile acid biosynthetic pathways are enriched in the microbiome of centenarians.</title>
        <authorList>
            <person name="Sato Y."/>
            <person name="Atarashi K."/>
            <person name="Plichta R.D."/>
            <person name="Arai Y."/>
            <person name="Sasajima S."/>
            <person name="Kearney M.S."/>
            <person name="Suda W."/>
            <person name="Takeshita K."/>
            <person name="Sasaki T."/>
            <person name="Okamoto S."/>
            <person name="Skelly N.A."/>
            <person name="Okamura Y."/>
            <person name="Vlamakis H."/>
            <person name="Li Y."/>
            <person name="Tanoue T."/>
            <person name="Takei H."/>
            <person name="Nittono H."/>
            <person name="Narushima S."/>
            <person name="Irie J."/>
            <person name="Itoh H."/>
            <person name="Moriya K."/>
            <person name="Sugiura Y."/>
            <person name="Suematsu M."/>
            <person name="Moritoki N."/>
            <person name="Shibata S."/>
            <person name="Littman R.D."/>
            <person name="Fischbach A.M."/>
            <person name="Uwamino Y."/>
            <person name="Inoue T."/>
            <person name="Honda A."/>
            <person name="Hattori M."/>
            <person name="Murai T."/>
            <person name="Xavier J.R."/>
            <person name="Hirose N."/>
            <person name="Honda K."/>
        </authorList>
    </citation>
    <scope>NUCLEOTIDE SEQUENCE [LARGE SCALE GENOMIC DNA]</scope>
    <source>
        <strain evidence="3 4">CE91-St30</strain>
    </source>
</reference>
<evidence type="ECO:0000313" key="4">
    <source>
        <dbReference type="Proteomes" id="UP001320544"/>
    </source>
</evidence>
<feature type="transmembrane region" description="Helical" evidence="2">
    <location>
        <begin position="44"/>
        <end position="65"/>
    </location>
</feature>
<keyword evidence="2" id="KW-1133">Transmembrane helix</keyword>
<dbReference type="PANTHER" id="PTHR33802:SF1">
    <property type="entry name" value="XK-RELATED PROTEIN"/>
    <property type="match status" value="1"/>
</dbReference>
<dbReference type="Proteomes" id="UP001320544">
    <property type="component" value="Chromosome"/>
</dbReference>
<dbReference type="RefSeq" id="WP_244411955.1">
    <property type="nucleotide sequence ID" value="NZ_AP025564.1"/>
</dbReference>
<keyword evidence="4" id="KW-1185">Reference proteome</keyword>
<gene>
    <name evidence="3" type="ORF">CE91St30_09690</name>
</gene>
<feature type="transmembrane region" description="Helical" evidence="2">
    <location>
        <begin position="260"/>
        <end position="279"/>
    </location>
</feature>
<evidence type="ECO:0000313" key="3">
    <source>
        <dbReference type="EMBL" id="BDE95636.1"/>
    </source>
</evidence>
<feature type="region of interest" description="Disordered" evidence="1">
    <location>
        <begin position="1"/>
        <end position="21"/>
    </location>
</feature>
<evidence type="ECO:0000256" key="2">
    <source>
        <dbReference type="SAM" id="Phobius"/>
    </source>
</evidence>
<organism evidence="3 4">
    <name type="scientific">Raoultibacter timonensis</name>
    <dbReference type="NCBI Taxonomy" id="1907662"/>
    <lineage>
        <taxon>Bacteria</taxon>
        <taxon>Bacillati</taxon>
        <taxon>Actinomycetota</taxon>
        <taxon>Coriobacteriia</taxon>
        <taxon>Eggerthellales</taxon>
        <taxon>Eggerthellaceae</taxon>
        <taxon>Raoultibacter</taxon>
    </lineage>
</organism>
<protein>
    <recommendedName>
        <fullName evidence="5">TspO/MBR related protein</fullName>
    </recommendedName>
</protein>
<evidence type="ECO:0008006" key="5">
    <source>
        <dbReference type="Google" id="ProtNLM"/>
    </source>
</evidence>
<feature type="transmembrane region" description="Helical" evidence="2">
    <location>
        <begin position="180"/>
        <end position="203"/>
    </location>
</feature>
<dbReference type="EMBL" id="AP025564">
    <property type="protein sequence ID" value="BDE95636.1"/>
    <property type="molecule type" value="Genomic_DNA"/>
</dbReference>